<keyword evidence="1" id="KW-0378">Hydrolase</keyword>
<protein>
    <submittedName>
        <fullName evidence="2">Sortase (Surface protein transpeptidase)</fullName>
    </submittedName>
</protein>
<dbReference type="Gene3D" id="2.40.260.10">
    <property type="entry name" value="Sortase"/>
    <property type="match status" value="1"/>
</dbReference>
<evidence type="ECO:0000256" key="1">
    <source>
        <dbReference type="ARBA" id="ARBA00022801"/>
    </source>
</evidence>
<dbReference type="Proteomes" id="UP000006666">
    <property type="component" value="Chromosome"/>
</dbReference>
<gene>
    <name evidence="2" type="ordered locus">Ksed_09850</name>
</gene>
<dbReference type="CDD" id="cd05829">
    <property type="entry name" value="Sortase_F"/>
    <property type="match status" value="1"/>
</dbReference>
<organism evidence="2 3">
    <name type="scientific">Kytococcus sedentarius (strain ATCC 14392 / DSM 20547 / JCM 11482 / CCUG 33030 / NBRC 15357 / NCTC 11040 / CCM 314 / 541)</name>
    <name type="common">Micrococcus sedentarius</name>
    <dbReference type="NCBI Taxonomy" id="478801"/>
    <lineage>
        <taxon>Bacteria</taxon>
        <taxon>Bacillati</taxon>
        <taxon>Actinomycetota</taxon>
        <taxon>Actinomycetes</taxon>
        <taxon>Micrococcales</taxon>
        <taxon>Kytococcaceae</taxon>
        <taxon>Kytococcus</taxon>
    </lineage>
</organism>
<sequence length="144" mass="15454">MAAPAHLSIPGIDFDENVSEVGLTSKGTLNPPPGITGWYGDTVKPGENGISVIVGHVTYGPPDVFYHLPEVKVGETFTTTDADGRTREWKVDLVEHIDKVQLSQDQRIWGSSDTPKLALVTCDPDTPRTDGRSAVNVFVLASPA</sequence>
<dbReference type="HOGENOM" id="CLU_062592_5_0_11"/>
<evidence type="ECO:0000313" key="2">
    <source>
        <dbReference type="EMBL" id="ACV06031.1"/>
    </source>
</evidence>
<dbReference type="InterPro" id="IPR042001">
    <property type="entry name" value="Sortase_F"/>
</dbReference>
<accession>C7NG31</accession>
<proteinExistence type="predicted"/>
<keyword evidence="3" id="KW-1185">Reference proteome</keyword>
<dbReference type="eggNOG" id="COG3764">
    <property type="taxonomic scope" value="Bacteria"/>
</dbReference>
<dbReference type="InterPro" id="IPR005754">
    <property type="entry name" value="Sortase"/>
</dbReference>
<dbReference type="STRING" id="478801.Ksed_09850"/>
<dbReference type="KEGG" id="kse:Ksed_09850"/>
<evidence type="ECO:0000313" key="3">
    <source>
        <dbReference type="Proteomes" id="UP000006666"/>
    </source>
</evidence>
<dbReference type="InterPro" id="IPR023365">
    <property type="entry name" value="Sortase_dom-sf"/>
</dbReference>
<dbReference type="RefSeq" id="WP_015778976.1">
    <property type="nucleotide sequence ID" value="NC_013169.1"/>
</dbReference>
<reference evidence="2 3" key="1">
    <citation type="journal article" date="2009" name="Stand. Genomic Sci.">
        <title>Complete genome sequence of Kytococcus sedentarius type strain (541).</title>
        <authorList>
            <person name="Sims D."/>
            <person name="Brettin T."/>
            <person name="Detter J.C."/>
            <person name="Han C."/>
            <person name="Lapidus A."/>
            <person name="Copeland A."/>
            <person name="Glavina Del Rio T."/>
            <person name="Nolan M."/>
            <person name="Chen F."/>
            <person name="Lucas S."/>
            <person name="Tice H."/>
            <person name="Cheng J.F."/>
            <person name="Bruce D."/>
            <person name="Goodwin L."/>
            <person name="Pitluck S."/>
            <person name="Ovchinnikova G."/>
            <person name="Pati A."/>
            <person name="Ivanova N."/>
            <person name="Mavrommatis K."/>
            <person name="Chen A."/>
            <person name="Palaniappan K."/>
            <person name="D'haeseleer P."/>
            <person name="Chain P."/>
            <person name="Bristow J."/>
            <person name="Eisen J.A."/>
            <person name="Markowitz V."/>
            <person name="Hugenholtz P."/>
            <person name="Schneider S."/>
            <person name="Goker M."/>
            <person name="Pukall R."/>
            <person name="Kyrpides N.C."/>
            <person name="Klenk H.P."/>
        </authorList>
    </citation>
    <scope>NUCLEOTIDE SEQUENCE [LARGE SCALE GENOMIC DNA]</scope>
    <source>
        <strain evidence="3">ATCC 14392 / DSM 20547 / JCM 11482 / CCUG 33030 / NBRC 15357 / NCTC 11040 / CCM 314 / 541</strain>
    </source>
</reference>
<dbReference type="SUPFAM" id="SSF63817">
    <property type="entry name" value="Sortase"/>
    <property type="match status" value="1"/>
</dbReference>
<dbReference type="EMBL" id="CP001686">
    <property type="protein sequence ID" value="ACV06031.1"/>
    <property type="molecule type" value="Genomic_DNA"/>
</dbReference>
<dbReference type="Pfam" id="PF04203">
    <property type="entry name" value="Sortase"/>
    <property type="match status" value="1"/>
</dbReference>
<dbReference type="AlphaFoldDB" id="C7NG31"/>
<dbReference type="GO" id="GO:0016787">
    <property type="term" value="F:hydrolase activity"/>
    <property type="evidence" value="ECO:0007669"/>
    <property type="project" value="UniProtKB-KW"/>
</dbReference>
<name>C7NG31_KYTSD</name>